<reference evidence="2" key="1">
    <citation type="journal article" date="2020" name="Stud. Mycol.">
        <title>101 Dothideomycetes genomes: a test case for predicting lifestyles and emergence of pathogens.</title>
        <authorList>
            <person name="Haridas S."/>
            <person name="Albert R."/>
            <person name="Binder M."/>
            <person name="Bloem J."/>
            <person name="Labutti K."/>
            <person name="Salamov A."/>
            <person name="Andreopoulos B."/>
            <person name="Baker S."/>
            <person name="Barry K."/>
            <person name="Bills G."/>
            <person name="Bluhm B."/>
            <person name="Cannon C."/>
            <person name="Castanera R."/>
            <person name="Culley D."/>
            <person name="Daum C."/>
            <person name="Ezra D."/>
            <person name="Gonzalez J."/>
            <person name="Henrissat B."/>
            <person name="Kuo A."/>
            <person name="Liang C."/>
            <person name="Lipzen A."/>
            <person name="Lutzoni F."/>
            <person name="Magnuson J."/>
            <person name="Mondo S."/>
            <person name="Nolan M."/>
            <person name="Ohm R."/>
            <person name="Pangilinan J."/>
            <person name="Park H.-J."/>
            <person name="Ramirez L."/>
            <person name="Alfaro M."/>
            <person name="Sun H."/>
            <person name="Tritt A."/>
            <person name="Yoshinaga Y."/>
            <person name="Zwiers L.-H."/>
            <person name="Turgeon B."/>
            <person name="Goodwin S."/>
            <person name="Spatafora J."/>
            <person name="Crous P."/>
            <person name="Grigoriev I."/>
        </authorList>
    </citation>
    <scope>NUCLEOTIDE SEQUENCE</scope>
    <source>
        <strain evidence="2">CBS 107.79</strain>
    </source>
</reference>
<sequence length="70" mass="7883">MLLTSMVPFHRALFNPRFLCLWRWTSTKIASRQSLIPILLYNSAFLTSTSVAFVYVHLAAGLLFPLLLGG</sequence>
<gene>
    <name evidence="2" type="ORF">BU23DRAFT_330325</name>
</gene>
<organism evidence="2 3">
    <name type="scientific">Bimuria novae-zelandiae CBS 107.79</name>
    <dbReference type="NCBI Taxonomy" id="1447943"/>
    <lineage>
        <taxon>Eukaryota</taxon>
        <taxon>Fungi</taxon>
        <taxon>Dikarya</taxon>
        <taxon>Ascomycota</taxon>
        <taxon>Pezizomycotina</taxon>
        <taxon>Dothideomycetes</taxon>
        <taxon>Pleosporomycetidae</taxon>
        <taxon>Pleosporales</taxon>
        <taxon>Massarineae</taxon>
        <taxon>Didymosphaeriaceae</taxon>
        <taxon>Bimuria</taxon>
    </lineage>
</organism>
<keyword evidence="1" id="KW-1133">Transmembrane helix</keyword>
<dbReference type="EMBL" id="ML976749">
    <property type="protein sequence ID" value="KAF1966258.1"/>
    <property type="molecule type" value="Genomic_DNA"/>
</dbReference>
<name>A0A6A5UNG9_9PLEO</name>
<keyword evidence="1" id="KW-0472">Membrane</keyword>
<dbReference type="Proteomes" id="UP000800036">
    <property type="component" value="Unassembled WGS sequence"/>
</dbReference>
<keyword evidence="1" id="KW-0812">Transmembrane</keyword>
<protein>
    <submittedName>
        <fullName evidence="2">Uncharacterized protein</fullName>
    </submittedName>
</protein>
<dbReference type="AlphaFoldDB" id="A0A6A5UNG9"/>
<proteinExistence type="predicted"/>
<evidence type="ECO:0000313" key="2">
    <source>
        <dbReference type="EMBL" id="KAF1966258.1"/>
    </source>
</evidence>
<evidence type="ECO:0000256" key="1">
    <source>
        <dbReference type="SAM" id="Phobius"/>
    </source>
</evidence>
<feature type="transmembrane region" description="Helical" evidence="1">
    <location>
        <begin position="44"/>
        <end position="68"/>
    </location>
</feature>
<accession>A0A6A5UNG9</accession>
<evidence type="ECO:0000313" key="3">
    <source>
        <dbReference type="Proteomes" id="UP000800036"/>
    </source>
</evidence>
<keyword evidence="3" id="KW-1185">Reference proteome</keyword>